<dbReference type="InterPro" id="IPR036291">
    <property type="entry name" value="NAD(P)-bd_dom_sf"/>
</dbReference>
<keyword evidence="3" id="KW-0175">Coiled coil</keyword>
<dbReference type="EMBL" id="AZNH01000109">
    <property type="protein sequence ID" value="KID81970.1"/>
    <property type="molecule type" value="Genomic_DNA"/>
</dbReference>
<feature type="coiled-coil region" evidence="3">
    <location>
        <begin position="51"/>
        <end position="78"/>
    </location>
</feature>
<dbReference type="Proteomes" id="UP000031192">
    <property type="component" value="Unassembled WGS sequence"/>
</dbReference>
<dbReference type="HOGENOM" id="CLU_010194_44_0_1"/>
<accession>A0A0B4G5R5</accession>
<evidence type="ECO:0000313" key="4">
    <source>
        <dbReference type="EMBL" id="KID81970.1"/>
    </source>
</evidence>
<proteinExistence type="inferred from homology"/>
<keyword evidence="5" id="KW-1185">Reference proteome</keyword>
<dbReference type="Pfam" id="PF00106">
    <property type="entry name" value="adh_short"/>
    <property type="match status" value="1"/>
</dbReference>
<dbReference type="PANTHER" id="PTHR24320">
    <property type="entry name" value="RETINOL DEHYDROGENASE"/>
    <property type="match status" value="1"/>
</dbReference>
<evidence type="ECO:0000256" key="3">
    <source>
        <dbReference type="SAM" id="Coils"/>
    </source>
</evidence>
<dbReference type="GO" id="GO:0016491">
    <property type="term" value="F:oxidoreductase activity"/>
    <property type="evidence" value="ECO:0007669"/>
    <property type="project" value="UniProtKB-KW"/>
</dbReference>
<dbReference type="PRINTS" id="PR00081">
    <property type="entry name" value="GDHRDH"/>
</dbReference>
<dbReference type="SUPFAM" id="SSF51735">
    <property type="entry name" value="NAD(P)-binding Rossmann-fold domains"/>
    <property type="match status" value="1"/>
</dbReference>
<keyword evidence="2" id="KW-0560">Oxidoreductase</keyword>
<reference evidence="4 5" key="1">
    <citation type="journal article" date="2014" name="Proc. Natl. Acad. Sci. U.S.A.">
        <title>Trajectory and genomic determinants of fungal-pathogen speciation and host adaptation.</title>
        <authorList>
            <person name="Hu X."/>
            <person name="Xiao G."/>
            <person name="Zheng P."/>
            <person name="Shang Y."/>
            <person name="Su Y."/>
            <person name="Zhang X."/>
            <person name="Liu X."/>
            <person name="Zhan S."/>
            <person name="St Leger R.J."/>
            <person name="Wang C."/>
        </authorList>
    </citation>
    <scope>NUCLEOTIDE SEQUENCE [LARGE SCALE GENOMIC DNA]</scope>
    <source>
        <strain evidence="4 5">ARSEF 977</strain>
    </source>
</reference>
<dbReference type="InterPro" id="IPR002347">
    <property type="entry name" value="SDR_fam"/>
</dbReference>
<sequence>MSDTQEKTASFLAQHCAAQIKGKVILTTGVSPSTLAAVFVRAIAKSQPALLILAGRNMEKVQETAKALEAENVKVRTLELNLGSIKDVRVAAATVNGWADVPYIDVLVNNAGVMAIDYGVSPEGNENHLAINHLGPFLFTNLIMAKVLASASPRVVTVSSDGHRLCPIRFDDVDFRKGETYNRWQAYGQSKTANMLMALSLADKLGTKGKLQAFSLTPGPWPVPSHLGDHIDWSVQLEEMLKVDRFFGNWQGWLKEFPMSTPDEGVAVYVVTAFDQNISAHNGTYFYDCRPANPGTETLKPWATSSVEAERLWKLTENLVGQEFQY</sequence>
<evidence type="ECO:0000256" key="2">
    <source>
        <dbReference type="ARBA" id="ARBA00023002"/>
    </source>
</evidence>
<organism evidence="4 5">
    <name type="scientific">Metarhizium guizhouense (strain ARSEF 977)</name>
    <dbReference type="NCBI Taxonomy" id="1276136"/>
    <lineage>
        <taxon>Eukaryota</taxon>
        <taxon>Fungi</taxon>
        <taxon>Dikarya</taxon>
        <taxon>Ascomycota</taxon>
        <taxon>Pezizomycotina</taxon>
        <taxon>Sordariomycetes</taxon>
        <taxon>Hypocreomycetidae</taxon>
        <taxon>Hypocreales</taxon>
        <taxon>Clavicipitaceae</taxon>
        <taxon>Metarhizium</taxon>
    </lineage>
</organism>
<evidence type="ECO:0000313" key="5">
    <source>
        <dbReference type="Proteomes" id="UP000031192"/>
    </source>
</evidence>
<evidence type="ECO:0000256" key="1">
    <source>
        <dbReference type="ARBA" id="ARBA00006484"/>
    </source>
</evidence>
<dbReference type="AlphaFoldDB" id="A0A0B4G5R5"/>
<name>A0A0B4G5R5_METGA</name>
<comment type="caution">
    <text evidence="4">The sequence shown here is derived from an EMBL/GenBank/DDBJ whole genome shotgun (WGS) entry which is preliminary data.</text>
</comment>
<comment type="similarity">
    <text evidence="1">Belongs to the short-chain dehydrogenases/reductases (SDR) family.</text>
</comment>
<protein>
    <submittedName>
        <fullName evidence="4">Retinol dehydrogenase 13</fullName>
    </submittedName>
</protein>
<dbReference type="Gene3D" id="3.40.50.720">
    <property type="entry name" value="NAD(P)-binding Rossmann-like Domain"/>
    <property type="match status" value="1"/>
</dbReference>
<gene>
    <name evidence="4" type="ORF">MGU_10697</name>
</gene>
<dbReference type="PANTHER" id="PTHR24320:SF283">
    <property type="entry name" value="RETINOL DEHYDROGENASE 11"/>
    <property type="match status" value="1"/>
</dbReference>